<sequence length="517" mass="56817">MRFRVLPLGLACIGLLNGCRHDDVVVPPTPTVRPLVLATSDLVLNPTGYAPLAAQLTFHTRSAGTTTVVVHGKHGEASDVVQQYHDADTTHAVPVLGLYASYANEVDITFTSEDGWLVQKTSLTVPTGALPPNLPTAIAVAQAPTAELGAGLTLVSNFSASNPQMPLVVDNYGDIRWVLDYRTHPVLQRLSYDCGISRLRNGNYLFGDKTTSQLYEVDGLGALLHTWKMPGYTFHHEVLEKPDGNFLVNVNKTGSTHPDGSPTVEDVIIELSRTSGTVTHEWDLKQLLDEDRHALEADPVDWAHTNAVAYDPTDNTIVVSARFQGVVKLGYDDRIVWILAPHKDWGTNRRGEDLSKFLLTPLDAAGQPIADPNVALGATNYSGFEWNWYQHSPVRLPNGDWLLFDNGTHRNFDPNPGTYSRAVVFHIDPVRRTVQQAWAYGKERGSETYSSIVSRVEFLPGVNHVRFCPGYQVPTATGLGGKIIEIDYATRQPVFELSLTTGNGFGFHRADATRFGE</sequence>
<dbReference type="Proteomes" id="UP001139193">
    <property type="component" value="Unassembled WGS sequence"/>
</dbReference>
<gene>
    <name evidence="2" type="ORF">MON38_13440</name>
</gene>
<feature type="domain" description="Arylsulfotransferase N-terminal" evidence="1">
    <location>
        <begin position="43"/>
        <end position="121"/>
    </location>
</feature>
<dbReference type="Pfam" id="PF17425">
    <property type="entry name" value="Arylsulfotran_N"/>
    <property type="match status" value="1"/>
</dbReference>
<dbReference type="RefSeq" id="WP_241936687.1">
    <property type="nucleotide sequence ID" value="NZ_JALBGC010000003.1"/>
</dbReference>
<dbReference type="InterPro" id="IPR035391">
    <property type="entry name" value="Arylsulfotran_N"/>
</dbReference>
<accession>A0A9X1VGX3</accession>
<dbReference type="GO" id="GO:0004062">
    <property type="term" value="F:aryl sulfotransferase activity"/>
    <property type="evidence" value="ECO:0007669"/>
    <property type="project" value="InterPro"/>
</dbReference>
<dbReference type="SUPFAM" id="SSF50969">
    <property type="entry name" value="YVTN repeat-like/Quinoprotein amine dehydrogenase"/>
    <property type="match status" value="1"/>
</dbReference>
<dbReference type="Gene3D" id="2.60.40.3100">
    <property type="entry name" value="Arylsulphate sulphotransferase monomer, N-terminal domain"/>
    <property type="match status" value="1"/>
</dbReference>
<dbReference type="InterPro" id="IPR053143">
    <property type="entry name" value="Arylsulfate_ST"/>
</dbReference>
<reference evidence="2" key="1">
    <citation type="submission" date="2022-03" db="EMBL/GenBank/DDBJ databases">
        <title>Bacterial whole genome sequence for Hymenobacter sp. DH14.</title>
        <authorList>
            <person name="Le V."/>
        </authorList>
    </citation>
    <scope>NUCLEOTIDE SEQUENCE</scope>
    <source>
        <strain evidence="2">DH14</strain>
    </source>
</reference>
<organism evidence="2 3">
    <name type="scientific">Hymenobacter cyanobacteriorum</name>
    <dbReference type="NCBI Taxonomy" id="2926463"/>
    <lineage>
        <taxon>Bacteria</taxon>
        <taxon>Pseudomonadati</taxon>
        <taxon>Bacteroidota</taxon>
        <taxon>Cytophagia</taxon>
        <taxon>Cytophagales</taxon>
        <taxon>Hymenobacteraceae</taxon>
        <taxon>Hymenobacter</taxon>
    </lineage>
</organism>
<evidence type="ECO:0000313" key="3">
    <source>
        <dbReference type="Proteomes" id="UP001139193"/>
    </source>
</evidence>
<dbReference type="PANTHER" id="PTHR35340:SF10">
    <property type="entry name" value="CYTOPLASMIC PROTEIN"/>
    <property type="match status" value="1"/>
</dbReference>
<dbReference type="InterPro" id="IPR010262">
    <property type="entry name" value="Arylsulfotransferase_bact"/>
</dbReference>
<keyword evidence="3" id="KW-1185">Reference proteome</keyword>
<protein>
    <submittedName>
        <fullName evidence="2">Aryl-sulfate sulfotransferase</fullName>
    </submittedName>
</protein>
<dbReference type="PANTHER" id="PTHR35340">
    <property type="entry name" value="PQQ ENZYME REPEAT PROTEIN-RELATED"/>
    <property type="match status" value="1"/>
</dbReference>
<comment type="caution">
    <text evidence="2">The sequence shown here is derived from an EMBL/GenBank/DDBJ whole genome shotgun (WGS) entry which is preliminary data.</text>
</comment>
<evidence type="ECO:0000313" key="2">
    <source>
        <dbReference type="EMBL" id="MCI1188428.1"/>
    </source>
</evidence>
<proteinExistence type="predicted"/>
<dbReference type="EMBL" id="JALBGC010000003">
    <property type="protein sequence ID" value="MCI1188428.1"/>
    <property type="molecule type" value="Genomic_DNA"/>
</dbReference>
<dbReference type="InterPro" id="IPR011044">
    <property type="entry name" value="Quino_amine_DH_bsu"/>
</dbReference>
<evidence type="ECO:0000259" key="1">
    <source>
        <dbReference type="Pfam" id="PF17425"/>
    </source>
</evidence>
<dbReference type="Pfam" id="PF05935">
    <property type="entry name" value="Arylsulfotrans"/>
    <property type="match status" value="1"/>
</dbReference>
<name>A0A9X1VGX3_9BACT</name>
<dbReference type="AlphaFoldDB" id="A0A9X1VGX3"/>
<dbReference type="InterPro" id="IPR038477">
    <property type="entry name" value="ASST_N_sf"/>
</dbReference>